<organism evidence="1">
    <name type="scientific">Spongospora subterranea</name>
    <dbReference type="NCBI Taxonomy" id="70186"/>
    <lineage>
        <taxon>Eukaryota</taxon>
        <taxon>Sar</taxon>
        <taxon>Rhizaria</taxon>
        <taxon>Endomyxa</taxon>
        <taxon>Phytomyxea</taxon>
        <taxon>Plasmodiophorida</taxon>
        <taxon>Plasmodiophoridae</taxon>
        <taxon>Spongospora</taxon>
    </lineage>
</organism>
<feature type="non-terminal residue" evidence="1">
    <location>
        <position position="1"/>
    </location>
</feature>
<accession>A0A0H5RE56</accession>
<dbReference type="AlphaFoldDB" id="A0A0H5RE56"/>
<name>A0A0H5RE56_9EUKA</name>
<reference evidence="1" key="1">
    <citation type="submission" date="2015-04" db="EMBL/GenBank/DDBJ databases">
        <title>The genome sequence of the plant pathogenic Rhizarian Plasmodiophora brassicae reveals insights in its biotrophic life cycle and the origin of chitin synthesis.</title>
        <authorList>
            <person name="Schwelm A."/>
            <person name="Fogelqvist J."/>
            <person name="Knaust A."/>
            <person name="Julke S."/>
            <person name="Lilja T."/>
            <person name="Dhandapani V."/>
            <person name="Bonilla-Rosso G."/>
            <person name="Karlsson M."/>
            <person name="Shevchenko A."/>
            <person name="Choi S.R."/>
            <person name="Kim H.G."/>
            <person name="Park J.Y."/>
            <person name="Lim Y.P."/>
            <person name="Ludwig-Muller J."/>
            <person name="Dixelius C."/>
        </authorList>
    </citation>
    <scope>NUCLEOTIDE SEQUENCE</scope>
    <source>
        <tissue evidence="1">Potato root galls</tissue>
    </source>
</reference>
<proteinExistence type="predicted"/>
<dbReference type="EMBL" id="HACM01011609">
    <property type="protein sequence ID" value="CRZ12051.1"/>
    <property type="molecule type" value="Transcribed_RNA"/>
</dbReference>
<sequence length="211" mass="21021">TAPIAASAAATKATSAAAGGVVGGGAVNTNPNPVTVTYDGSCNGNSMQLTVKAAAGGNAFKPDAANPGGGVPCDEYFELSFSFVDKVTGAAVVFPVAANSFFNAKSLTSDAAGNIFAQFSPEIDGFGSGFLPLGGSLTCVGGTPNFKIRTNYLLTALNDGTYTRNLNAVTDAGTFGSGQATKVPANAADLELGQAQCNIGANKFITFPFPA</sequence>
<protein>
    <submittedName>
        <fullName evidence="1">Uncharacterized protein</fullName>
    </submittedName>
</protein>
<evidence type="ECO:0000313" key="1">
    <source>
        <dbReference type="EMBL" id="CRZ12051.1"/>
    </source>
</evidence>